<dbReference type="GeneID" id="96003616"/>
<dbReference type="InterPro" id="IPR036779">
    <property type="entry name" value="LysM_dom_sf"/>
</dbReference>
<evidence type="ECO:0000313" key="7">
    <source>
        <dbReference type="Proteomes" id="UP000803884"/>
    </source>
</evidence>
<keyword evidence="7" id="KW-1185">Reference proteome</keyword>
<dbReference type="InterPro" id="IPR018392">
    <property type="entry name" value="LysM"/>
</dbReference>
<keyword evidence="1" id="KW-0147">Chitin-binding</keyword>
<feature type="chain" id="PRO_5044227862" description="LysM domain-containing protein" evidence="4">
    <location>
        <begin position="17"/>
        <end position="661"/>
    </location>
</feature>
<evidence type="ECO:0000313" key="6">
    <source>
        <dbReference type="EMBL" id="KAL1589377.1"/>
    </source>
</evidence>
<dbReference type="PANTHER" id="PTHR34997:SF1">
    <property type="entry name" value="PEPTIDOGLYCAN-BINDING LYSIN DOMAIN"/>
    <property type="match status" value="1"/>
</dbReference>
<dbReference type="Gene3D" id="3.10.350.10">
    <property type="entry name" value="LysM domain"/>
    <property type="match status" value="3"/>
</dbReference>
<feature type="signal peptide" evidence="4">
    <location>
        <begin position="1"/>
        <end position="16"/>
    </location>
</feature>
<dbReference type="RefSeq" id="XP_069232482.1">
    <property type="nucleotide sequence ID" value="XM_069370778.1"/>
</dbReference>
<dbReference type="PROSITE" id="PS51782">
    <property type="entry name" value="LYSM"/>
    <property type="match status" value="1"/>
</dbReference>
<name>A0AB34KWV0_9PEZI</name>
<dbReference type="EMBL" id="JAAQHG020000005">
    <property type="protein sequence ID" value="KAL1589377.1"/>
    <property type="molecule type" value="Genomic_DNA"/>
</dbReference>
<dbReference type="Pfam" id="PF01476">
    <property type="entry name" value="LysM"/>
    <property type="match status" value="1"/>
</dbReference>
<evidence type="ECO:0000256" key="4">
    <source>
        <dbReference type="SAM" id="SignalP"/>
    </source>
</evidence>
<protein>
    <recommendedName>
        <fullName evidence="5">LysM domain-containing protein</fullName>
    </recommendedName>
</protein>
<evidence type="ECO:0000256" key="2">
    <source>
        <dbReference type="ARBA" id="ARBA00023026"/>
    </source>
</evidence>
<comment type="caution">
    <text evidence="6">The sequence shown here is derived from an EMBL/GenBank/DDBJ whole genome shotgun (WGS) entry which is preliminary data.</text>
</comment>
<proteinExistence type="predicted"/>
<feature type="region of interest" description="Disordered" evidence="3">
    <location>
        <begin position="325"/>
        <end position="354"/>
    </location>
</feature>
<organism evidence="6 7">
    <name type="scientific">Cladosporium halotolerans</name>
    <dbReference type="NCBI Taxonomy" id="1052096"/>
    <lineage>
        <taxon>Eukaryota</taxon>
        <taxon>Fungi</taxon>
        <taxon>Dikarya</taxon>
        <taxon>Ascomycota</taxon>
        <taxon>Pezizomycotina</taxon>
        <taxon>Dothideomycetes</taxon>
        <taxon>Dothideomycetidae</taxon>
        <taxon>Cladosporiales</taxon>
        <taxon>Cladosporiaceae</taxon>
        <taxon>Cladosporium</taxon>
    </lineage>
</organism>
<evidence type="ECO:0000256" key="3">
    <source>
        <dbReference type="SAM" id="MobiDB-lite"/>
    </source>
</evidence>
<evidence type="ECO:0000259" key="5">
    <source>
        <dbReference type="PROSITE" id="PS51782"/>
    </source>
</evidence>
<feature type="compositionally biased region" description="Low complexity" evidence="3">
    <location>
        <begin position="331"/>
        <end position="348"/>
    </location>
</feature>
<reference evidence="6 7" key="1">
    <citation type="journal article" date="2020" name="Microbiol. Resour. Announc.">
        <title>Draft Genome Sequence of a Cladosporium Species Isolated from the Mesophotic Ascidian Didemnum maculosum.</title>
        <authorList>
            <person name="Gioti A."/>
            <person name="Siaperas R."/>
            <person name="Nikolaivits E."/>
            <person name="Le Goff G."/>
            <person name="Ouazzani J."/>
            <person name="Kotoulas G."/>
            <person name="Topakas E."/>
        </authorList>
    </citation>
    <scope>NUCLEOTIDE SEQUENCE [LARGE SCALE GENOMIC DNA]</scope>
    <source>
        <strain evidence="6 7">TM138-S3</strain>
    </source>
</reference>
<accession>A0AB34KWV0</accession>
<sequence>MQVLAWLVACASFAQSQQLQGASLSFNYPNISTSCRAALNASVSCHYKLYSLSQRGNFLDEESINAVCVGDCMKSLQQAKSTIENACQQKTDTVTLNGLSYPATFFVDTYLHTYNVSCRKDSFTGDYCDPQLLAWSELRLNTTQRCSDCYLGSLSMRLNSPFGYDDSLADAFTSLEETCNSSTYAWSKPAPYELTPTNTTGPGPIDIPNKNCSGSYEVLESDNCISLSSAMNVSTYNLLYHNNLDIYCQNFASTVGSRLCPPPKCEIHAWRPTDTCASIVSTLDGVSIPRFISWNPNLNSLCQNAVNFIGYNFCIGPPATAPQGPSIDNDSTTSVSSPTPSSVLSRPTNAPDESNKTCGKWYNIVEGDTCSKVTMARGISLSDFLFLNPTVDKDCTNLVLGLAYCVAPIGDIATYVGYPRSRGSARITVPPATFPTLNATVATKTNDPGFLFTAPASSLPRAPGTKQECDTYETFDDARGRDCEQIAFNYQITTEQLLQWNPSLSRNLTDCQADPGFRYCVELIHIDAPQPDTLCDSTDNRNIVPGTDERCICFTAICMLRSDSTDYSCGDLIQDADITLDDLNRWNPWLEGDCESNLYANLPANISRPVCIGTEDTISQSMALALASSPPISSRLTSASANATPSLSRTMLSTSFTVPGR</sequence>
<gene>
    <name evidence="6" type="ORF">WHR41_02172</name>
</gene>
<keyword evidence="2" id="KW-0843">Virulence</keyword>
<dbReference type="InterPro" id="IPR052210">
    <property type="entry name" value="LysM1-like"/>
</dbReference>
<dbReference type="PANTHER" id="PTHR34997">
    <property type="entry name" value="AM15"/>
    <property type="match status" value="1"/>
</dbReference>
<dbReference type="GO" id="GO:0008061">
    <property type="term" value="F:chitin binding"/>
    <property type="evidence" value="ECO:0007669"/>
    <property type="project" value="UniProtKB-KW"/>
</dbReference>
<feature type="domain" description="LysM" evidence="5">
    <location>
        <begin position="360"/>
        <end position="406"/>
    </location>
</feature>
<dbReference type="CDD" id="cd00118">
    <property type="entry name" value="LysM"/>
    <property type="match status" value="1"/>
</dbReference>
<evidence type="ECO:0000256" key="1">
    <source>
        <dbReference type="ARBA" id="ARBA00022669"/>
    </source>
</evidence>
<dbReference type="AlphaFoldDB" id="A0AB34KWV0"/>
<keyword evidence="4" id="KW-0732">Signal</keyword>
<dbReference type="Proteomes" id="UP000803884">
    <property type="component" value="Unassembled WGS sequence"/>
</dbReference>